<keyword evidence="10" id="KW-0170">Cobalt</keyword>
<reference evidence="12 13" key="1">
    <citation type="submission" date="2019-02" db="EMBL/GenBank/DDBJ databases">
        <title>Deep-cultivation of Planctomycetes and their phenomic and genomic characterization uncovers novel biology.</title>
        <authorList>
            <person name="Wiegand S."/>
            <person name="Jogler M."/>
            <person name="Boedeker C."/>
            <person name="Pinto D."/>
            <person name="Vollmers J."/>
            <person name="Rivas-Marin E."/>
            <person name="Kohn T."/>
            <person name="Peeters S.H."/>
            <person name="Heuer A."/>
            <person name="Rast P."/>
            <person name="Oberbeckmann S."/>
            <person name="Bunk B."/>
            <person name="Jeske O."/>
            <person name="Meyerdierks A."/>
            <person name="Storesund J.E."/>
            <person name="Kallscheuer N."/>
            <person name="Luecker S."/>
            <person name="Lage O.M."/>
            <person name="Pohl T."/>
            <person name="Merkel B.J."/>
            <person name="Hornburger P."/>
            <person name="Mueller R.-W."/>
            <person name="Bruemmer F."/>
            <person name="Labrenz M."/>
            <person name="Spormann A.M."/>
            <person name="Op den Camp H."/>
            <person name="Overmann J."/>
            <person name="Amann R."/>
            <person name="Jetten M.S.M."/>
            <person name="Mascher T."/>
            <person name="Medema M.H."/>
            <person name="Devos D.P."/>
            <person name="Kaster A.-K."/>
            <person name="Ovreas L."/>
            <person name="Rohde M."/>
            <person name="Galperin M.Y."/>
            <person name="Jogler C."/>
        </authorList>
    </citation>
    <scope>NUCLEOTIDE SEQUENCE [LARGE SCALE GENOMIC DNA]</scope>
    <source>
        <strain evidence="12 13">Pan216</strain>
    </source>
</reference>
<evidence type="ECO:0000256" key="5">
    <source>
        <dbReference type="ARBA" id="ARBA00022737"/>
    </source>
</evidence>
<feature type="binding site" evidence="10">
    <location>
        <position position="249"/>
    </location>
    <ligand>
        <name>[4Fe-4S] cluster</name>
        <dbReference type="ChEBI" id="CHEBI:49883"/>
        <label>2</label>
    </ligand>
</feature>
<evidence type="ECO:0000256" key="3">
    <source>
        <dbReference type="ARBA" id="ARBA00022694"/>
    </source>
</evidence>
<dbReference type="GO" id="GO:0005737">
    <property type="term" value="C:cytoplasm"/>
    <property type="evidence" value="ECO:0007669"/>
    <property type="project" value="UniProtKB-SubCell"/>
</dbReference>
<dbReference type="Proteomes" id="UP000317093">
    <property type="component" value="Chromosome"/>
</dbReference>
<comment type="subcellular location">
    <subcellularLocation>
        <location evidence="10">Cytoplasm</location>
    </subcellularLocation>
</comment>
<dbReference type="PROSITE" id="PS51379">
    <property type="entry name" value="4FE4S_FER_2"/>
    <property type="match status" value="1"/>
</dbReference>
<comment type="catalytic activity">
    <reaction evidence="10">
        <text>epoxyqueuosine(34) in tRNA + AH2 = queuosine(34) in tRNA + A + H2O</text>
        <dbReference type="Rhea" id="RHEA:32159"/>
        <dbReference type="Rhea" id="RHEA-COMP:18571"/>
        <dbReference type="Rhea" id="RHEA-COMP:18582"/>
        <dbReference type="ChEBI" id="CHEBI:13193"/>
        <dbReference type="ChEBI" id="CHEBI:15377"/>
        <dbReference type="ChEBI" id="CHEBI:17499"/>
        <dbReference type="ChEBI" id="CHEBI:194431"/>
        <dbReference type="ChEBI" id="CHEBI:194443"/>
        <dbReference type="EC" id="1.17.99.6"/>
    </reaction>
</comment>
<feature type="binding site" evidence="10">
    <location>
        <position position="196"/>
    </location>
    <ligand>
        <name>[4Fe-4S] cluster</name>
        <dbReference type="ChEBI" id="CHEBI:49883"/>
        <label>1</label>
    </ligand>
</feature>
<name>A0A518B0Y3_9BACT</name>
<dbReference type="KEGG" id="knv:Pan216_14720"/>
<dbReference type="GO" id="GO:0046872">
    <property type="term" value="F:metal ion binding"/>
    <property type="evidence" value="ECO:0007669"/>
    <property type="project" value="UniProtKB-KW"/>
</dbReference>
<comment type="similarity">
    <text evidence="10">Belongs to the QueG family.</text>
</comment>
<dbReference type="SUPFAM" id="SSF46548">
    <property type="entry name" value="alpha-helical ferredoxin"/>
    <property type="match status" value="1"/>
</dbReference>
<keyword evidence="4 10" id="KW-0479">Metal-binding</keyword>
<comment type="cofactor">
    <cofactor evidence="10">
        <name>cob(II)alamin</name>
        <dbReference type="ChEBI" id="CHEBI:16304"/>
    </cofactor>
</comment>
<evidence type="ECO:0000256" key="10">
    <source>
        <dbReference type="HAMAP-Rule" id="MF_00916"/>
    </source>
</evidence>
<feature type="binding site" evidence="10">
    <location>
        <position position="221"/>
    </location>
    <ligand>
        <name>cob(II)alamin</name>
        <dbReference type="ChEBI" id="CHEBI:16304"/>
    </ligand>
</feature>
<evidence type="ECO:0000256" key="7">
    <source>
        <dbReference type="ARBA" id="ARBA00023002"/>
    </source>
</evidence>
<comment type="caution">
    <text evidence="10">Lacks conserved residue(s) required for the propagation of feature annotation.</text>
</comment>
<keyword evidence="5" id="KW-0677">Repeat</keyword>
<feature type="binding site" evidence="10">
    <location>
        <position position="253"/>
    </location>
    <ligand>
        <name>[4Fe-4S] cluster</name>
        <dbReference type="ChEBI" id="CHEBI:49883"/>
        <label>1</label>
    </ligand>
</feature>
<evidence type="ECO:0000256" key="2">
    <source>
        <dbReference type="ARBA" id="ARBA00022490"/>
    </source>
</evidence>
<feature type="active site" description="Proton donor" evidence="10">
    <location>
        <position position="138"/>
    </location>
</feature>
<evidence type="ECO:0000313" key="12">
    <source>
        <dbReference type="EMBL" id="QDU60625.1"/>
    </source>
</evidence>
<accession>A0A518B0Y3</accession>
<dbReference type="PANTHER" id="PTHR30002">
    <property type="entry name" value="EPOXYQUEUOSINE REDUCTASE"/>
    <property type="match status" value="1"/>
</dbReference>
<proteinExistence type="inferred from homology"/>
<dbReference type="EC" id="1.17.99.6" evidence="10"/>
<feature type="binding site" evidence="10">
    <location>
        <position position="203"/>
    </location>
    <ligand>
        <name>[4Fe-4S] cluster</name>
        <dbReference type="ChEBI" id="CHEBI:49883"/>
        <label>2</label>
    </ligand>
</feature>
<dbReference type="InterPro" id="IPR017900">
    <property type="entry name" value="4Fe4S_Fe_S_CS"/>
</dbReference>
<dbReference type="UniPathway" id="UPA00392"/>
<dbReference type="GO" id="GO:0031419">
    <property type="term" value="F:cobalamin binding"/>
    <property type="evidence" value="ECO:0007669"/>
    <property type="project" value="UniProtKB-KW"/>
</dbReference>
<keyword evidence="3 10" id="KW-0819">tRNA processing</keyword>
<dbReference type="GO" id="GO:0051539">
    <property type="term" value="F:4 iron, 4 sulfur cluster binding"/>
    <property type="evidence" value="ECO:0007669"/>
    <property type="project" value="UniProtKB-KW"/>
</dbReference>
<evidence type="ECO:0000256" key="6">
    <source>
        <dbReference type="ARBA" id="ARBA00022785"/>
    </source>
</evidence>
<evidence type="ECO:0000313" key="13">
    <source>
        <dbReference type="Proteomes" id="UP000317093"/>
    </source>
</evidence>
<dbReference type="Pfam" id="PF08331">
    <property type="entry name" value="QueG_DUF1730"/>
    <property type="match status" value="1"/>
</dbReference>
<evidence type="ECO:0000259" key="11">
    <source>
        <dbReference type="PROSITE" id="PS51379"/>
    </source>
</evidence>
<feature type="binding site" evidence="10">
    <location>
        <position position="65"/>
    </location>
    <ligand>
        <name>cob(II)alamin</name>
        <dbReference type="ChEBI" id="CHEBI:16304"/>
    </ligand>
</feature>
<dbReference type="PANTHER" id="PTHR30002:SF4">
    <property type="entry name" value="EPOXYQUEUOSINE REDUCTASE"/>
    <property type="match status" value="1"/>
</dbReference>
<dbReference type="GO" id="GO:0008616">
    <property type="term" value="P:tRNA queuosine(34) biosynthetic process"/>
    <property type="evidence" value="ECO:0007669"/>
    <property type="project" value="UniProtKB-UniRule"/>
</dbReference>
<dbReference type="InterPro" id="IPR004453">
    <property type="entry name" value="QueG"/>
</dbReference>
<keyword evidence="6 10" id="KW-0671">Queuosine biosynthesis</keyword>
<feature type="binding site" evidence="10">
    <location>
        <position position="199"/>
    </location>
    <ligand>
        <name>[4Fe-4S] cluster</name>
        <dbReference type="ChEBI" id="CHEBI:49883"/>
        <label>1</label>
    </ligand>
</feature>
<evidence type="ECO:0000256" key="1">
    <source>
        <dbReference type="ARBA" id="ARBA00022485"/>
    </source>
</evidence>
<dbReference type="NCBIfam" id="TIGR00276">
    <property type="entry name" value="tRNA epoxyqueuosine(34) reductase QueG"/>
    <property type="match status" value="1"/>
</dbReference>
<dbReference type="PROSITE" id="PS50077">
    <property type="entry name" value="HEAT_REPEAT"/>
    <property type="match status" value="1"/>
</dbReference>
<feature type="binding site" evidence="10">
    <location>
        <position position="173"/>
    </location>
    <ligand>
        <name>cob(II)alamin</name>
        <dbReference type="ChEBI" id="CHEBI:16304"/>
    </ligand>
</feature>
<comment type="function">
    <text evidence="10">Catalyzes the conversion of epoxyqueuosine (oQ) to queuosine (Q), which is a hypermodified base found in the wobble positions of tRNA(Asp), tRNA(Asn), tRNA(His) and tRNA(Tyr).</text>
</comment>
<dbReference type="EMBL" id="CP036279">
    <property type="protein sequence ID" value="QDU60625.1"/>
    <property type="molecule type" value="Genomic_DNA"/>
</dbReference>
<keyword evidence="7 10" id="KW-0560">Oxidoreductase</keyword>
<feature type="binding site" evidence="10">
    <location>
        <position position="193"/>
    </location>
    <ligand>
        <name>[4Fe-4S] cluster</name>
        <dbReference type="ChEBI" id="CHEBI:49883"/>
        <label>1</label>
    </ligand>
</feature>
<feature type="binding site" evidence="10">
    <location>
        <begin position="246"/>
        <end position="247"/>
    </location>
    <ligand>
        <name>cob(II)alamin</name>
        <dbReference type="ChEBI" id="CHEBI:16304"/>
    </ligand>
</feature>
<protein>
    <recommendedName>
        <fullName evidence="10">Epoxyqueuosine reductase</fullName>
        <ecNumber evidence="10">1.17.99.6</ecNumber>
    </recommendedName>
    <alternativeName>
        <fullName evidence="10">Queuosine biosynthesis protein QueG</fullName>
    </alternativeName>
</protein>
<dbReference type="InterPro" id="IPR000357">
    <property type="entry name" value="HEAT"/>
</dbReference>
<keyword evidence="9 10" id="KW-0411">Iron-sulfur</keyword>
<keyword evidence="10" id="KW-0846">Cobalamin</keyword>
<feature type="binding site" evidence="10">
    <location>
        <position position="162"/>
    </location>
    <ligand>
        <name>cob(II)alamin</name>
        <dbReference type="ChEBI" id="CHEBI:16304"/>
    </ligand>
</feature>
<dbReference type="InterPro" id="IPR017896">
    <property type="entry name" value="4Fe4S_Fe-S-bd"/>
</dbReference>
<feature type="binding site" evidence="10">
    <location>
        <position position="246"/>
    </location>
    <ligand>
        <name>[4Fe-4S] cluster</name>
        <dbReference type="ChEBI" id="CHEBI:49883"/>
        <label>2</label>
    </ligand>
</feature>
<organism evidence="12 13">
    <name type="scientific">Kolteria novifilia</name>
    <dbReference type="NCBI Taxonomy" id="2527975"/>
    <lineage>
        <taxon>Bacteria</taxon>
        <taxon>Pseudomonadati</taxon>
        <taxon>Planctomycetota</taxon>
        <taxon>Planctomycetia</taxon>
        <taxon>Kolteriales</taxon>
        <taxon>Kolteriaceae</taxon>
        <taxon>Kolteria</taxon>
    </lineage>
</organism>
<keyword evidence="8 10" id="KW-0408">Iron</keyword>
<dbReference type="AlphaFoldDB" id="A0A518B0Y3"/>
<evidence type="ECO:0000256" key="9">
    <source>
        <dbReference type="ARBA" id="ARBA00023014"/>
    </source>
</evidence>
<feature type="domain" description="4Fe-4S ferredoxin-type" evidence="11">
    <location>
        <begin position="184"/>
        <end position="213"/>
    </location>
</feature>
<dbReference type="Pfam" id="PF13484">
    <property type="entry name" value="Fer4_16"/>
    <property type="match status" value="1"/>
</dbReference>
<dbReference type="HAMAP" id="MF_00916">
    <property type="entry name" value="QueG"/>
    <property type="match status" value="1"/>
</dbReference>
<gene>
    <name evidence="10 12" type="primary">queG</name>
    <name evidence="12" type="ORF">Pan216_14720</name>
</gene>
<comment type="subunit">
    <text evidence="10">Monomer.</text>
</comment>
<dbReference type="Gene3D" id="3.30.70.20">
    <property type="match status" value="1"/>
</dbReference>
<evidence type="ECO:0000256" key="8">
    <source>
        <dbReference type="ARBA" id="ARBA00023004"/>
    </source>
</evidence>
<comment type="cofactor">
    <cofactor evidence="10">
        <name>[4Fe-4S] cluster</name>
        <dbReference type="ChEBI" id="CHEBI:49883"/>
    </cofactor>
    <text evidence="10">Binds 2 [4Fe-4S] clusters per monomer.</text>
</comment>
<dbReference type="Pfam" id="PF02985">
    <property type="entry name" value="HEAT"/>
    <property type="match status" value="1"/>
</dbReference>
<feature type="binding site" evidence="10">
    <location>
        <position position="219"/>
    </location>
    <ligand>
        <name>[4Fe-4S] cluster</name>
        <dbReference type="ChEBI" id="CHEBI:49883"/>
        <label>2</label>
    </ligand>
</feature>
<keyword evidence="13" id="KW-1185">Reference proteome</keyword>
<dbReference type="InterPro" id="IPR013542">
    <property type="entry name" value="QueG_DUF1730"/>
</dbReference>
<evidence type="ECO:0000256" key="4">
    <source>
        <dbReference type="ARBA" id="ARBA00022723"/>
    </source>
</evidence>
<keyword evidence="1 10" id="KW-0004">4Fe-4S</keyword>
<dbReference type="InterPro" id="IPR021133">
    <property type="entry name" value="HEAT_type_2"/>
</dbReference>
<keyword evidence="2 10" id="KW-0963">Cytoplasm</keyword>
<sequence length="359" mass="39789">MEPDSEAIDRDELSAWIKRQARAVGFDEVGIAPIAPGMGIDHLDGWLAEGRHGEMGYMAKNRDARADPNLVLPGAKSLVIVALVYATDDDETPPPGTARISRYARGEDYHDVIRQRLKRLAIALRAKAPSVRTRAVVDSAPVMERDYARLAGLGWIGKNTLLLNKRLGSFFFLGGLLLDVDLAVDVPFETDHCGSCRRCLDACPTDAFDGPYRLDARRCISYLTIEHRSPIEESLRPQLDGWLFGCDVCQDVCPWNRKSPRTSDRAFVPVEGRHPIPLEEVLALTEESFRERFRKSPIARTGREGLVRNGAILAGNEGTREHLPALLGLMDDSEPLVREAATWAVARIESRIGPSEEVS</sequence>
<dbReference type="GO" id="GO:0052693">
    <property type="term" value="F:epoxyqueuosine reductase activity"/>
    <property type="evidence" value="ECO:0007669"/>
    <property type="project" value="UniProtKB-UniRule"/>
</dbReference>
<feature type="binding site" evidence="10">
    <location>
        <position position="159"/>
    </location>
    <ligand>
        <name>cob(II)alamin</name>
        <dbReference type="ChEBI" id="CHEBI:16304"/>
    </ligand>
</feature>
<comment type="pathway">
    <text evidence="10">tRNA modification; tRNA-queuosine biosynthesis.</text>
</comment>
<feature type="binding site" evidence="10">
    <location>
        <position position="138"/>
    </location>
    <ligand>
        <name>cob(II)alamin</name>
        <dbReference type="ChEBI" id="CHEBI:16304"/>
    </ligand>
</feature>
<dbReference type="PROSITE" id="PS00198">
    <property type="entry name" value="4FE4S_FER_1"/>
    <property type="match status" value="1"/>
</dbReference>